<evidence type="ECO:0000313" key="1">
    <source>
        <dbReference type="EMBL" id="KAJ2798420.1"/>
    </source>
</evidence>
<accession>A0ACC1L0Z9</accession>
<feature type="non-terminal residue" evidence="1">
    <location>
        <position position="1"/>
    </location>
</feature>
<organism evidence="1 2">
    <name type="scientific">Coemansia helicoidea</name>
    <dbReference type="NCBI Taxonomy" id="1286919"/>
    <lineage>
        <taxon>Eukaryota</taxon>
        <taxon>Fungi</taxon>
        <taxon>Fungi incertae sedis</taxon>
        <taxon>Zoopagomycota</taxon>
        <taxon>Kickxellomycotina</taxon>
        <taxon>Kickxellomycetes</taxon>
        <taxon>Kickxellales</taxon>
        <taxon>Kickxellaceae</taxon>
        <taxon>Coemansia</taxon>
    </lineage>
</organism>
<dbReference type="Proteomes" id="UP001140087">
    <property type="component" value="Unassembled WGS sequence"/>
</dbReference>
<reference evidence="1" key="1">
    <citation type="submission" date="2022-07" db="EMBL/GenBank/DDBJ databases">
        <title>Phylogenomic reconstructions and comparative analyses of Kickxellomycotina fungi.</title>
        <authorList>
            <person name="Reynolds N.K."/>
            <person name="Stajich J.E."/>
            <person name="Barry K."/>
            <person name="Grigoriev I.V."/>
            <person name="Crous P."/>
            <person name="Smith M.E."/>
        </authorList>
    </citation>
    <scope>NUCLEOTIDE SEQUENCE</scope>
    <source>
        <strain evidence="1">BCRC 34780</strain>
    </source>
</reference>
<name>A0ACC1L0Z9_9FUNG</name>
<comment type="caution">
    <text evidence="1">The sequence shown here is derived from an EMBL/GenBank/DDBJ whole genome shotgun (WGS) entry which is preliminary data.</text>
</comment>
<protein>
    <submittedName>
        <fullName evidence="1">Uncharacterized protein</fullName>
    </submittedName>
</protein>
<evidence type="ECO:0000313" key="2">
    <source>
        <dbReference type="Proteomes" id="UP001140087"/>
    </source>
</evidence>
<gene>
    <name evidence="1" type="ORF">H4R21_003937</name>
</gene>
<sequence length="288" mass="31155">RNAVYVERDSASGDDSDNVEWALAADVKPASLCAVCGLLGNKACSGCRKRVYCSRSHQVADWDAGHRAQCAGSGAAQGPGAGPKRPQPRLLYPEHIIASEEEPPLGGDDDDDDDDDGEDSEDVRPEDLPLVPARGERAEDSQVEVDPAFLAFQRRIQQNPDQVIRYARSPGAATHGEPLYVSDSGRPESGMDVPDCERCGAAREFEFQIMPQMITYLGIDSVDPASIDWGTLLVYSCPRSCPAEDGAAYTGEVVCRQAFSSHGIGEKYLRAFHGDEGAFSRQFESLDV</sequence>
<proteinExistence type="predicted"/>
<dbReference type="EMBL" id="JANBUN010001370">
    <property type="protein sequence ID" value="KAJ2798420.1"/>
    <property type="molecule type" value="Genomic_DNA"/>
</dbReference>
<keyword evidence="2" id="KW-1185">Reference proteome</keyword>